<dbReference type="InterPro" id="IPR028098">
    <property type="entry name" value="Glyco_trans_4-like_N"/>
</dbReference>
<dbReference type="PANTHER" id="PTHR45947">
    <property type="entry name" value="SULFOQUINOVOSYL TRANSFERASE SQD2"/>
    <property type="match status" value="1"/>
</dbReference>
<accession>A0ABR7WR03</accession>
<reference evidence="3 4" key="1">
    <citation type="submission" date="2020-09" db="EMBL/GenBank/DDBJ databases">
        <title>Novel species of Mucilaginibacter isolated from a glacier on the Tibetan Plateau.</title>
        <authorList>
            <person name="Liu Q."/>
            <person name="Xin Y.-H."/>
        </authorList>
    </citation>
    <scope>NUCLEOTIDE SEQUENCE [LARGE SCALE GENOMIC DNA]</scope>
    <source>
        <strain evidence="3 4">ZT4R22</strain>
    </source>
</reference>
<evidence type="ECO:0000259" key="1">
    <source>
        <dbReference type="Pfam" id="PF00534"/>
    </source>
</evidence>
<dbReference type="InterPro" id="IPR001296">
    <property type="entry name" value="Glyco_trans_1"/>
</dbReference>
<keyword evidence="4" id="KW-1185">Reference proteome</keyword>
<dbReference type="Pfam" id="PF00534">
    <property type="entry name" value="Glycos_transf_1"/>
    <property type="match status" value="1"/>
</dbReference>
<dbReference type="Proteomes" id="UP000606600">
    <property type="component" value="Unassembled WGS sequence"/>
</dbReference>
<evidence type="ECO:0000313" key="4">
    <source>
        <dbReference type="Proteomes" id="UP000606600"/>
    </source>
</evidence>
<sequence length="401" mass="44601">MSQYADFEPAVIERKVRVVFFAEILTEGLDGAIRTMYQLVDRIDRGRFEFLFVYGDGPANIRGFESIKVPTLNLPINAGYSMALPVFAQSRLRDALQQFAPDVVHIATPSLLGTFGLNYAVQHKLPVISIYHTHFISYIDYYFKRAPFLINSMKQLLAANHKAFYNQCHKVYVPSESIEAELSAIGIAPQRMQLWKRGIDTKLFSPYKKNKNTLHKLTGNGNPGILFASRLVWEKNLETLFEIYDELQAQGPPVNFIIAGDGAALKACKARMPKAIFTGKVNHNQLAVLYASADVFLFPSVSETYGNVVLEAMASGLPCVIADGGGSKDFIDQGVNGFKCQPYNAKEYAGKIRLLLASDAMRAQFIEEGLQYSSKFSWDELAATYFDDVDALAGKNVLTAV</sequence>
<feature type="domain" description="Glycosyl transferase family 1" evidence="1">
    <location>
        <begin position="221"/>
        <end position="369"/>
    </location>
</feature>
<protein>
    <submittedName>
        <fullName evidence="3">Glycosyltransferase family 1 protein</fullName>
    </submittedName>
</protein>
<gene>
    <name evidence="3" type="ORF">IDJ77_13085</name>
</gene>
<feature type="domain" description="Glycosyltransferase subfamily 4-like N-terminal" evidence="2">
    <location>
        <begin position="31"/>
        <end position="202"/>
    </location>
</feature>
<organism evidence="3 4">
    <name type="scientific">Mucilaginibacter pankratovii</name>
    <dbReference type="NCBI Taxonomy" id="2772110"/>
    <lineage>
        <taxon>Bacteria</taxon>
        <taxon>Pseudomonadati</taxon>
        <taxon>Bacteroidota</taxon>
        <taxon>Sphingobacteriia</taxon>
        <taxon>Sphingobacteriales</taxon>
        <taxon>Sphingobacteriaceae</taxon>
        <taxon>Mucilaginibacter</taxon>
    </lineage>
</organism>
<comment type="caution">
    <text evidence="3">The sequence shown here is derived from an EMBL/GenBank/DDBJ whole genome shotgun (WGS) entry which is preliminary data.</text>
</comment>
<dbReference type="PANTHER" id="PTHR45947:SF3">
    <property type="entry name" value="SULFOQUINOVOSYL TRANSFERASE SQD2"/>
    <property type="match status" value="1"/>
</dbReference>
<dbReference type="SUPFAM" id="SSF53756">
    <property type="entry name" value="UDP-Glycosyltransferase/glycogen phosphorylase"/>
    <property type="match status" value="1"/>
</dbReference>
<evidence type="ECO:0000259" key="2">
    <source>
        <dbReference type="Pfam" id="PF13439"/>
    </source>
</evidence>
<dbReference type="Pfam" id="PF13439">
    <property type="entry name" value="Glyco_transf_4"/>
    <property type="match status" value="1"/>
</dbReference>
<evidence type="ECO:0000313" key="3">
    <source>
        <dbReference type="EMBL" id="MBD1364748.1"/>
    </source>
</evidence>
<dbReference type="Gene3D" id="3.40.50.2000">
    <property type="entry name" value="Glycogen Phosphorylase B"/>
    <property type="match status" value="2"/>
</dbReference>
<proteinExistence type="predicted"/>
<dbReference type="CDD" id="cd03814">
    <property type="entry name" value="GT4-like"/>
    <property type="match status" value="1"/>
</dbReference>
<dbReference type="EMBL" id="JACWMY010000006">
    <property type="protein sequence ID" value="MBD1364748.1"/>
    <property type="molecule type" value="Genomic_DNA"/>
</dbReference>
<dbReference type="InterPro" id="IPR050194">
    <property type="entry name" value="Glycosyltransferase_grp1"/>
</dbReference>
<name>A0ABR7WR03_9SPHI</name>